<organism evidence="2 3">
    <name type="scientific">Paracoccus methylovorus</name>
    <dbReference type="NCBI Taxonomy" id="2812658"/>
    <lineage>
        <taxon>Bacteria</taxon>
        <taxon>Pseudomonadati</taxon>
        <taxon>Pseudomonadota</taxon>
        <taxon>Alphaproteobacteria</taxon>
        <taxon>Rhodobacterales</taxon>
        <taxon>Paracoccaceae</taxon>
        <taxon>Paracoccus</taxon>
    </lineage>
</organism>
<keyword evidence="3" id="KW-1185">Reference proteome</keyword>
<dbReference type="EMBL" id="CP070368">
    <property type="protein sequence ID" value="QRZ13762.1"/>
    <property type="molecule type" value="Genomic_DNA"/>
</dbReference>
<proteinExistence type="predicted"/>
<feature type="region of interest" description="Disordered" evidence="1">
    <location>
        <begin position="23"/>
        <end position="63"/>
    </location>
</feature>
<dbReference type="RefSeq" id="WP_205294745.1">
    <property type="nucleotide sequence ID" value="NZ_CP070368.1"/>
</dbReference>
<evidence type="ECO:0000256" key="1">
    <source>
        <dbReference type="SAM" id="MobiDB-lite"/>
    </source>
</evidence>
<accession>A0ABX7JHP6</accession>
<evidence type="ECO:0000313" key="3">
    <source>
        <dbReference type="Proteomes" id="UP000663629"/>
    </source>
</evidence>
<name>A0ABX7JHP6_9RHOB</name>
<gene>
    <name evidence="2" type="ORF">JWJ88_03610</name>
</gene>
<reference evidence="2 3" key="1">
    <citation type="submission" date="2021-02" db="EMBL/GenBank/DDBJ databases">
        <title>Paracoccus methylovroum sp.nov., a new methanol and methylamine utilizing methylotrophic denitrifer.</title>
        <authorList>
            <person name="Timsy T."/>
            <person name="Behrendt U."/>
            <person name="Ulrich A."/>
            <person name="Spanner T."/>
            <person name="Foesel B.U."/>
            <person name="Horn M.A."/>
            <person name="Kolb S."/>
        </authorList>
    </citation>
    <scope>NUCLEOTIDE SEQUENCE [LARGE SCALE GENOMIC DNA]</scope>
    <source>
        <strain evidence="2 3">H4-D09</strain>
    </source>
</reference>
<sequence length="63" mass="6799">MTKTPHDPKGDAREARLKAALRANLARRKAQGRARAGTSDETTQNEQHGPEIPPNGQAPGNEE</sequence>
<evidence type="ECO:0000313" key="2">
    <source>
        <dbReference type="EMBL" id="QRZ13762.1"/>
    </source>
</evidence>
<evidence type="ECO:0008006" key="4">
    <source>
        <dbReference type="Google" id="ProtNLM"/>
    </source>
</evidence>
<protein>
    <recommendedName>
        <fullName evidence="4">DUF4169 family protein</fullName>
    </recommendedName>
</protein>
<dbReference type="Proteomes" id="UP000663629">
    <property type="component" value="Chromosome 1"/>
</dbReference>